<dbReference type="InterPro" id="IPR021740">
    <property type="entry name" value="Velvet"/>
</dbReference>
<dbReference type="Pfam" id="PF11754">
    <property type="entry name" value="Velvet"/>
    <property type="match status" value="2"/>
</dbReference>
<proteinExistence type="predicted"/>
<feature type="region of interest" description="Disordered" evidence="6">
    <location>
        <begin position="166"/>
        <end position="204"/>
    </location>
</feature>
<keyword evidence="3" id="KW-0805">Transcription regulation</keyword>
<evidence type="ECO:0000256" key="1">
    <source>
        <dbReference type="ARBA" id="ARBA00004123"/>
    </source>
</evidence>
<comment type="subcellular location">
    <subcellularLocation>
        <location evidence="1">Nucleus</location>
    </subcellularLocation>
</comment>
<feature type="non-terminal residue" evidence="8">
    <location>
        <position position="1"/>
    </location>
</feature>
<name>A0A9P4HJZ8_9PLEO</name>
<dbReference type="OrthoDB" id="5599552at2759"/>
<dbReference type="AlphaFoldDB" id="A0A9P4HJZ8"/>
<dbReference type="EMBL" id="ML978154">
    <property type="protein sequence ID" value="KAF2036671.1"/>
    <property type="molecule type" value="Genomic_DNA"/>
</dbReference>
<gene>
    <name evidence="8" type="ORF">EK21DRAFT_50261</name>
</gene>
<dbReference type="InterPro" id="IPR037525">
    <property type="entry name" value="Velvet_dom"/>
</dbReference>
<keyword evidence="4" id="KW-0804">Transcription</keyword>
<feature type="domain" description="Velvet" evidence="7">
    <location>
        <begin position="1"/>
        <end position="165"/>
    </location>
</feature>
<keyword evidence="9" id="KW-1185">Reference proteome</keyword>
<dbReference type="Gene3D" id="2.60.40.3960">
    <property type="entry name" value="Velvet domain"/>
    <property type="match status" value="1"/>
</dbReference>
<accession>A0A9P4HJZ8</accession>
<keyword evidence="5" id="KW-0539">Nucleus</keyword>
<dbReference type="GO" id="GO:0005634">
    <property type="term" value="C:nucleus"/>
    <property type="evidence" value="ECO:0007669"/>
    <property type="project" value="UniProtKB-SubCell"/>
</dbReference>
<dbReference type="Proteomes" id="UP000799777">
    <property type="component" value="Unassembled WGS sequence"/>
</dbReference>
<dbReference type="PANTHER" id="PTHR33572">
    <property type="entry name" value="SPORE DEVELOPMENT REGULATOR VOSA"/>
    <property type="match status" value="1"/>
</dbReference>
<evidence type="ECO:0000256" key="4">
    <source>
        <dbReference type="ARBA" id="ARBA00023163"/>
    </source>
</evidence>
<evidence type="ECO:0000259" key="7">
    <source>
        <dbReference type="PROSITE" id="PS51821"/>
    </source>
</evidence>
<feature type="non-terminal residue" evidence="8">
    <location>
        <position position="204"/>
    </location>
</feature>
<evidence type="ECO:0000313" key="9">
    <source>
        <dbReference type="Proteomes" id="UP000799777"/>
    </source>
</evidence>
<dbReference type="GO" id="GO:0030435">
    <property type="term" value="P:sporulation resulting in formation of a cellular spore"/>
    <property type="evidence" value="ECO:0007669"/>
    <property type="project" value="UniProtKB-KW"/>
</dbReference>
<sequence>KLQFRQQPLEALVCTEGKEKSRKPIDPPPIVQVIFDQRYDPNSDFLRSPYVFTTASLENGIKNEDHTKSQQCRLTGTLVSSLHCLKDTNNKEGGFFIFGDISVKDVGTYRLRVTLHELAGSESRCLGEIISEPFRVVLSKDFKGLAESTHLSRSFSDQGVRLRLRKDARGMNRGKRSHSEEEETVSNAENKKVKNESPYAHSLP</sequence>
<comment type="caution">
    <text evidence="8">The sequence shown here is derived from an EMBL/GenBank/DDBJ whole genome shotgun (WGS) entry which is preliminary data.</text>
</comment>
<evidence type="ECO:0000313" key="8">
    <source>
        <dbReference type="EMBL" id="KAF2036671.1"/>
    </source>
</evidence>
<reference evidence="8" key="1">
    <citation type="journal article" date="2020" name="Stud. Mycol.">
        <title>101 Dothideomycetes genomes: a test case for predicting lifestyles and emergence of pathogens.</title>
        <authorList>
            <person name="Haridas S."/>
            <person name="Albert R."/>
            <person name="Binder M."/>
            <person name="Bloem J."/>
            <person name="Labutti K."/>
            <person name="Salamov A."/>
            <person name="Andreopoulos B."/>
            <person name="Baker S."/>
            <person name="Barry K."/>
            <person name="Bills G."/>
            <person name="Bluhm B."/>
            <person name="Cannon C."/>
            <person name="Castanera R."/>
            <person name="Culley D."/>
            <person name="Daum C."/>
            <person name="Ezra D."/>
            <person name="Gonzalez J."/>
            <person name="Henrissat B."/>
            <person name="Kuo A."/>
            <person name="Liang C."/>
            <person name="Lipzen A."/>
            <person name="Lutzoni F."/>
            <person name="Magnuson J."/>
            <person name="Mondo S."/>
            <person name="Nolan M."/>
            <person name="Ohm R."/>
            <person name="Pangilinan J."/>
            <person name="Park H.-J."/>
            <person name="Ramirez L."/>
            <person name="Alfaro M."/>
            <person name="Sun H."/>
            <person name="Tritt A."/>
            <person name="Yoshinaga Y."/>
            <person name="Zwiers L.-H."/>
            <person name="Turgeon B."/>
            <person name="Goodwin S."/>
            <person name="Spatafora J."/>
            <person name="Crous P."/>
            <person name="Grigoriev I."/>
        </authorList>
    </citation>
    <scope>NUCLEOTIDE SEQUENCE</scope>
    <source>
        <strain evidence="8">CBS 110217</strain>
    </source>
</reference>
<evidence type="ECO:0000256" key="5">
    <source>
        <dbReference type="ARBA" id="ARBA00023242"/>
    </source>
</evidence>
<evidence type="ECO:0000256" key="3">
    <source>
        <dbReference type="ARBA" id="ARBA00023015"/>
    </source>
</evidence>
<protein>
    <recommendedName>
        <fullName evidence="7">Velvet domain-containing protein</fullName>
    </recommendedName>
</protein>
<dbReference type="PANTHER" id="PTHR33572:SF18">
    <property type="entry name" value="SPORE DEVELOPMENT REGULATOR VOSA"/>
    <property type="match status" value="1"/>
</dbReference>
<organism evidence="8 9">
    <name type="scientific">Setomelanomma holmii</name>
    <dbReference type="NCBI Taxonomy" id="210430"/>
    <lineage>
        <taxon>Eukaryota</taxon>
        <taxon>Fungi</taxon>
        <taxon>Dikarya</taxon>
        <taxon>Ascomycota</taxon>
        <taxon>Pezizomycotina</taxon>
        <taxon>Dothideomycetes</taxon>
        <taxon>Pleosporomycetidae</taxon>
        <taxon>Pleosporales</taxon>
        <taxon>Pleosporineae</taxon>
        <taxon>Phaeosphaeriaceae</taxon>
        <taxon>Setomelanomma</taxon>
    </lineage>
</organism>
<evidence type="ECO:0000256" key="6">
    <source>
        <dbReference type="SAM" id="MobiDB-lite"/>
    </source>
</evidence>
<dbReference type="PROSITE" id="PS51821">
    <property type="entry name" value="VELVET"/>
    <property type="match status" value="1"/>
</dbReference>
<dbReference type="InterPro" id="IPR038491">
    <property type="entry name" value="Velvet_dom_sf"/>
</dbReference>
<evidence type="ECO:0000256" key="2">
    <source>
        <dbReference type="ARBA" id="ARBA00022969"/>
    </source>
</evidence>
<keyword evidence="2" id="KW-0749">Sporulation</keyword>